<gene>
    <name evidence="7" type="ORF">HMPREF1250_1561</name>
</gene>
<dbReference type="Gene3D" id="3.90.76.10">
    <property type="entry name" value="Dipeptide-binding Protein, Domain 1"/>
    <property type="match status" value="1"/>
</dbReference>
<dbReference type="PATRIC" id="fig|1111454.3.peg.2198"/>
<dbReference type="GO" id="GO:0015833">
    <property type="term" value="P:peptide transport"/>
    <property type="evidence" value="ECO:0007669"/>
    <property type="project" value="TreeGrafter"/>
</dbReference>
<keyword evidence="4 5" id="KW-0732">Signal</keyword>
<protein>
    <submittedName>
        <fullName evidence="7">Putative dipeptide-binding protein DppE</fullName>
    </submittedName>
</protein>
<feature type="domain" description="Solute-binding protein family 5" evidence="6">
    <location>
        <begin position="70"/>
        <end position="449"/>
    </location>
</feature>
<dbReference type="GO" id="GO:0030288">
    <property type="term" value="C:outer membrane-bounded periplasmic space"/>
    <property type="evidence" value="ECO:0007669"/>
    <property type="project" value="UniProtKB-ARBA"/>
</dbReference>
<comment type="similarity">
    <text evidence="2">Belongs to the bacterial solute-binding protein 5 family.</text>
</comment>
<name>U7UB39_9FIRM</name>
<dbReference type="GO" id="GO:0043190">
    <property type="term" value="C:ATP-binding cassette (ABC) transporter complex"/>
    <property type="evidence" value="ECO:0007669"/>
    <property type="project" value="InterPro"/>
</dbReference>
<evidence type="ECO:0000256" key="4">
    <source>
        <dbReference type="ARBA" id="ARBA00022729"/>
    </source>
</evidence>
<dbReference type="RefSeq" id="WP_023054704.1">
    <property type="nucleotide sequence ID" value="NZ_AWXA01000062.1"/>
</dbReference>
<dbReference type="PIRSF" id="PIRSF002741">
    <property type="entry name" value="MppA"/>
    <property type="match status" value="1"/>
</dbReference>
<evidence type="ECO:0000313" key="7">
    <source>
        <dbReference type="EMBL" id="ERT56541.1"/>
    </source>
</evidence>
<keyword evidence="3" id="KW-0813">Transport</keyword>
<dbReference type="InterPro" id="IPR039424">
    <property type="entry name" value="SBP_5"/>
</dbReference>
<dbReference type="InterPro" id="IPR030678">
    <property type="entry name" value="Peptide/Ni-bd"/>
</dbReference>
<dbReference type="OrthoDB" id="137511at2"/>
<dbReference type="EMBL" id="AWXA01000062">
    <property type="protein sequence ID" value="ERT56541.1"/>
    <property type="molecule type" value="Genomic_DNA"/>
</dbReference>
<dbReference type="eggNOG" id="COG4166">
    <property type="taxonomic scope" value="Bacteria"/>
</dbReference>
<dbReference type="FunFam" id="3.10.105.10:FF:000001">
    <property type="entry name" value="Oligopeptide ABC transporter, oligopeptide-binding protein"/>
    <property type="match status" value="1"/>
</dbReference>
<dbReference type="CDD" id="cd08504">
    <property type="entry name" value="PBP2_OppA"/>
    <property type="match status" value="1"/>
</dbReference>
<dbReference type="STRING" id="1111454.HMPREF1250_1561"/>
<dbReference type="PANTHER" id="PTHR30290">
    <property type="entry name" value="PERIPLASMIC BINDING COMPONENT OF ABC TRANSPORTER"/>
    <property type="match status" value="1"/>
</dbReference>
<dbReference type="GO" id="GO:1904680">
    <property type="term" value="F:peptide transmembrane transporter activity"/>
    <property type="evidence" value="ECO:0007669"/>
    <property type="project" value="TreeGrafter"/>
</dbReference>
<dbReference type="Gene3D" id="3.40.190.10">
    <property type="entry name" value="Periplasmic binding protein-like II"/>
    <property type="match status" value="1"/>
</dbReference>
<accession>U7UB39</accession>
<evidence type="ECO:0000256" key="2">
    <source>
        <dbReference type="ARBA" id="ARBA00005695"/>
    </source>
</evidence>
<feature type="signal peptide" evidence="5">
    <location>
        <begin position="1"/>
        <end position="18"/>
    </location>
</feature>
<keyword evidence="8" id="KW-1185">Reference proteome</keyword>
<sequence>MRKLVLILLCAVAVFAFGGCGPAERTDTVRYVLEAEPASLDPAMTTALPENIVELQLFEGLTRLDDQDVPQPALAERWDVSADGLTYTFYLRPGLHWSDGVPLTASDFEYAWKRALDPDVASENAYMMFPLVNGEAYFNRQVDAAAVGVHAVDDRTLIVKLAAPTAYFLSLTAFHSYYAVPRHVVEKAPQTWASGNMPIVGSGPYTISKWIHASEIDFVKNETYWDAASVTLPQLEFPISDLQATRLTLVESGQADMMVEPPPADETRLEEAGLYHVAPYLGSYYYVFNVTAKPFDDVRVRKAFALAVRRRALIANVVRSRKQPAYAWVPPGLVDPATGVDFRTAGGTVLQPEDAAAKALLQQAGYDDGSKLPDIRILFNTSEMHKAIAEALQAMWHDELGVTVGLVNQEAKVFMASRSSGDFQIARASWVADYADPMTFLSVFADAENDAQYHNERYTEVIHAAQQTNDAVLRMKLMHEAENILFDDCVIIPIYYTTQPFVAQPYVKGYHWSSLGLVDFKRAYIEK</sequence>
<dbReference type="InterPro" id="IPR000914">
    <property type="entry name" value="SBP_5_dom"/>
</dbReference>
<evidence type="ECO:0000256" key="3">
    <source>
        <dbReference type="ARBA" id="ARBA00022448"/>
    </source>
</evidence>
<evidence type="ECO:0000259" key="6">
    <source>
        <dbReference type="Pfam" id="PF00496"/>
    </source>
</evidence>
<evidence type="ECO:0000256" key="1">
    <source>
        <dbReference type="ARBA" id="ARBA00004196"/>
    </source>
</evidence>
<proteinExistence type="inferred from homology"/>
<dbReference type="AlphaFoldDB" id="U7UB39"/>
<evidence type="ECO:0000256" key="5">
    <source>
        <dbReference type="SAM" id="SignalP"/>
    </source>
</evidence>
<dbReference type="PANTHER" id="PTHR30290:SF10">
    <property type="entry name" value="PERIPLASMIC OLIGOPEPTIDE-BINDING PROTEIN-RELATED"/>
    <property type="match status" value="1"/>
</dbReference>
<comment type="subcellular location">
    <subcellularLocation>
        <location evidence="1">Cell envelope</location>
    </subcellularLocation>
</comment>
<comment type="caution">
    <text evidence="7">The sequence shown here is derived from an EMBL/GenBank/DDBJ whole genome shotgun (WGS) entry which is preliminary data.</text>
</comment>
<dbReference type="Gene3D" id="3.10.105.10">
    <property type="entry name" value="Dipeptide-binding Protein, Domain 3"/>
    <property type="match status" value="1"/>
</dbReference>
<organism evidence="7 8">
    <name type="scientific">Megasphaera vaginalis</name>
    <name type="common">ex Srinivasan et al. 2021</name>
    <dbReference type="NCBI Taxonomy" id="1111454"/>
    <lineage>
        <taxon>Bacteria</taxon>
        <taxon>Bacillati</taxon>
        <taxon>Bacillota</taxon>
        <taxon>Negativicutes</taxon>
        <taxon>Veillonellales</taxon>
        <taxon>Veillonellaceae</taxon>
        <taxon>Megasphaera</taxon>
    </lineage>
</organism>
<evidence type="ECO:0000313" key="8">
    <source>
        <dbReference type="Proteomes" id="UP000017090"/>
    </source>
</evidence>
<reference evidence="7 8" key="1">
    <citation type="submission" date="2013-09" db="EMBL/GenBank/DDBJ databases">
        <authorList>
            <person name="Durkin A.S."/>
            <person name="Haft D.R."/>
            <person name="McCorrison J."/>
            <person name="Torralba M."/>
            <person name="Gillis M."/>
            <person name="Haft D.H."/>
            <person name="Methe B."/>
            <person name="Sutton G."/>
            <person name="Nelson K.E."/>
        </authorList>
    </citation>
    <scope>NUCLEOTIDE SEQUENCE [LARGE SCALE GENOMIC DNA]</scope>
    <source>
        <strain evidence="7 8">BV3C16-1</strain>
    </source>
</reference>
<dbReference type="Pfam" id="PF00496">
    <property type="entry name" value="SBP_bac_5"/>
    <property type="match status" value="1"/>
</dbReference>
<dbReference type="Proteomes" id="UP000017090">
    <property type="component" value="Unassembled WGS sequence"/>
</dbReference>
<dbReference type="PROSITE" id="PS51257">
    <property type="entry name" value="PROKAR_LIPOPROTEIN"/>
    <property type="match status" value="1"/>
</dbReference>
<feature type="chain" id="PRO_5039438949" evidence="5">
    <location>
        <begin position="19"/>
        <end position="527"/>
    </location>
</feature>
<dbReference type="SUPFAM" id="SSF53850">
    <property type="entry name" value="Periplasmic binding protein-like II"/>
    <property type="match status" value="1"/>
</dbReference>
<dbReference type="FunFam" id="3.90.76.10:FF:000001">
    <property type="entry name" value="Oligopeptide ABC transporter substrate-binding protein"/>
    <property type="match status" value="1"/>
</dbReference>